<feature type="region of interest" description="Disordered" evidence="1">
    <location>
        <begin position="66"/>
        <end position="85"/>
    </location>
</feature>
<keyword evidence="3" id="KW-1185">Reference proteome</keyword>
<dbReference type="AlphaFoldDB" id="A0A9W6XVQ6"/>
<comment type="caution">
    <text evidence="2">The sequence shown here is derived from an EMBL/GenBank/DDBJ whole genome shotgun (WGS) entry which is preliminary data.</text>
</comment>
<sequence length="106" mass="11334">MSVIFGVETSVTTPVSTQRLCTQPRAGVTIPGIATGNKNLRLPAGAGPPAGDAVERVDIGRAVVKTSAPTESRSHSRQHGKPNQERGLFVHWWTVARRTASFDCRA</sequence>
<dbReference type="OrthoDB" id="145487at2759"/>
<gene>
    <name evidence="2" type="ORF">Pfra01_001680400</name>
</gene>
<dbReference type="Proteomes" id="UP001165121">
    <property type="component" value="Unassembled WGS sequence"/>
</dbReference>
<accession>A0A9W6XVQ6</accession>
<evidence type="ECO:0000313" key="2">
    <source>
        <dbReference type="EMBL" id="GMF46070.1"/>
    </source>
</evidence>
<organism evidence="2 3">
    <name type="scientific">Phytophthora fragariaefolia</name>
    <dbReference type="NCBI Taxonomy" id="1490495"/>
    <lineage>
        <taxon>Eukaryota</taxon>
        <taxon>Sar</taxon>
        <taxon>Stramenopiles</taxon>
        <taxon>Oomycota</taxon>
        <taxon>Peronosporomycetes</taxon>
        <taxon>Peronosporales</taxon>
        <taxon>Peronosporaceae</taxon>
        <taxon>Phytophthora</taxon>
    </lineage>
</organism>
<proteinExistence type="predicted"/>
<protein>
    <submittedName>
        <fullName evidence="2">Unnamed protein product</fullName>
    </submittedName>
</protein>
<evidence type="ECO:0000313" key="3">
    <source>
        <dbReference type="Proteomes" id="UP001165121"/>
    </source>
</evidence>
<reference evidence="2" key="1">
    <citation type="submission" date="2023-04" db="EMBL/GenBank/DDBJ databases">
        <title>Phytophthora fragariaefolia NBRC 109709.</title>
        <authorList>
            <person name="Ichikawa N."/>
            <person name="Sato H."/>
            <person name="Tonouchi N."/>
        </authorList>
    </citation>
    <scope>NUCLEOTIDE SEQUENCE</scope>
    <source>
        <strain evidence="2">NBRC 109709</strain>
    </source>
</reference>
<name>A0A9W6XVQ6_9STRA</name>
<dbReference type="EMBL" id="BSXT01001912">
    <property type="protein sequence ID" value="GMF46070.1"/>
    <property type="molecule type" value="Genomic_DNA"/>
</dbReference>
<evidence type="ECO:0000256" key="1">
    <source>
        <dbReference type="SAM" id="MobiDB-lite"/>
    </source>
</evidence>